<evidence type="ECO:0000313" key="13">
    <source>
        <dbReference type="EMBL" id="MDM8156490.1"/>
    </source>
</evidence>
<keyword evidence="12" id="KW-1133">Transmembrane helix</keyword>
<dbReference type="SUPFAM" id="SSF143631">
    <property type="entry name" value="ApbE-like"/>
    <property type="match status" value="1"/>
</dbReference>
<evidence type="ECO:0000313" key="14">
    <source>
        <dbReference type="Proteomes" id="UP001529340"/>
    </source>
</evidence>
<dbReference type="PANTHER" id="PTHR30040">
    <property type="entry name" value="THIAMINE BIOSYNTHESIS LIPOPROTEIN APBE"/>
    <property type="match status" value="1"/>
</dbReference>
<comment type="cofactor">
    <cofactor evidence="1">
        <name>Mg(2+)</name>
        <dbReference type="ChEBI" id="CHEBI:18420"/>
    </cofactor>
</comment>
<comment type="similarity">
    <text evidence="11">Belongs to the ApbE family.</text>
</comment>
<keyword evidence="12" id="KW-0472">Membrane</keyword>
<dbReference type="RefSeq" id="WP_289606962.1">
    <property type="nucleotide sequence ID" value="NZ_JAUDCG010000007.1"/>
</dbReference>
<reference evidence="13 14" key="3">
    <citation type="submission" date="2023-06" db="EMBL/GenBank/DDBJ databases">
        <authorList>
            <person name="Zeman M."/>
            <person name="Kubasova T."/>
            <person name="Jahodarova E."/>
            <person name="Nykrynova M."/>
            <person name="Rychlik I."/>
        </authorList>
    </citation>
    <scope>NUCLEOTIDE SEQUENCE [LARGE SCALE GENOMIC DNA]</scope>
    <source>
        <strain evidence="13 14">ET39</strain>
    </source>
</reference>
<evidence type="ECO:0000256" key="7">
    <source>
        <dbReference type="ARBA" id="ARBA00022827"/>
    </source>
</evidence>
<evidence type="ECO:0000256" key="10">
    <source>
        <dbReference type="ARBA" id="ARBA00048540"/>
    </source>
</evidence>
<keyword evidence="6 11" id="KW-0479">Metal-binding</keyword>
<feature type="transmembrane region" description="Helical" evidence="12">
    <location>
        <begin position="12"/>
        <end position="30"/>
    </location>
</feature>
<evidence type="ECO:0000256" key="12">
    <source>
        <dbReference type="SAM" id="Phobius"/>
    </source>
</evidence>
<dbReference type="GO" id="GO:0016740">
    <property type="term" value="F:transferase activity"/>
    <property type="evidence" value="ECO:0007669"/>
    <property type="project" value="UniProtKB-KW"/>
</dbReference>
<keyword evidence="7 11" id="KW-0274">FAD</keyword>
<evidence type="ECO:0000256" key="5">
    <source>
        <dbReference type="ARBA" id="ARBA00022679"/>
    </source>
</evidence>
<proteinExistence type="inferred from homology"/>
<evidence type="ECO:0000256" key="9">
    <source>
        <dbReference type="ARBA" id="ARBA00031306"/>
    </source>
</evidence>
<dbReference type="Proteomes" id="UP001529340">
    <property type="component" value="Unassembled WGS sequence"/>
</dbReference>
<comment type="catalytic activity">
    <reaction evidence="10 11">
        <text>L-threonyl-[protein] + FAD = FMN-L-threonyl-[protein] + AMP + H(+)</text>
        <dbReference type="Rhea" id="RHEA:36847"/>
        <dbReference type="Rhea" id="RHEA-COMP:11060"/>
        <dbReference type="Rhea" id="RHEA-COMP:11061"/>
        <dbReference type="ChEBI" id="CHEBI:15378"/>
        <dbReference type="ChEBI" id="CHEBI:30013"/>
        <dbReference type="ChEBI" id="CHEBI:57692"/>
        <dbReference type="ChEBI" id="CHEBI:74257"/>
        <dbReference type="ChEBI" id="CHEBI:456215"/>
        <dbReference type="EC" id="2.7.1.180"/>
    </reaction>
</comment>
<evidence type="ECO:0000256" key="11">
    <source>
        <dbReference type="PIRNR" id="PIRNR006268"/>
    </source>
</evidence>
<comment type="caution">
    <text evidence="13">The sequence shown here is derived from an EMBL/GenBank/DDBJ whole genome shotgun (WGS) entry which is preliminary data.</text>
</comment>
<evidence type="ECO:0000256" key="6">
    <source>
        <dbReference type="ARBA" id="ARBA00022723"/>
    </source>
</evidence>
<evidence type="ECO:0000256" key="3">
    <source>
        <dbReference type="ARBA" id="ARBA00016337"/>
    </source>
</evidence>
<sequence length="385" mass="42233">MNEKKATQARSWLLLSLCFLVLIVSIYFVLQQRSAPGGTVRQYSETLTDVGFDTFVTYTETTDEESYQAHLALVQERFQYYNGLFDYYHTYDGVNNLKTINDSAGKKAVIVEEPLLECLLAARTFYTYSDHFDVTQGALLNVWHNYRDAGAEANAQGESGTLPSSDELEAAYNAKSWEAVEIDEENHSVYINDASVSIDLGGVAKGFAVQKLYEELTAQGVDNAILNAGGNVMLIGEKSDGTPWRVGVQTPSTSSLESGDVAILSLNGSHAVVTSGDYQRYYEVDGAIISHIVDPTTRWPSQLMRSVTVVCDDSTMADCISTTLFTMTYEEGLRYLQTLKENGIQAEAVWVFDDSCPSIPQSDTAIRSGAFTVLVSDGLTDAISS</sequence>
<evidence type="ECO:0000256" key="1">
    <source>
        <dbReference type="ARBA" id="ARBA00001946"/>
    </source>
</evidence>
<reference evidence="14" key="2">
    <citation type="submission" date="2023-06" db="EMBL/GenBank/DDBJ databases">
        <title>Identification and characterization of horizontal gene transfer across gut microbiota members of farm animals based on homology search.</title>
        <authorList>
            <person name="Zeman M."/>
            <person name="Kubasova T."/>
            <person name="Jahodarova E."/>
            <person name="Nykrynova M."/>
            <person name="Rychlik I."/>
        </authorList>
    </citation>
    <scope>NUCLEOTIDE SEQUENCE [LARGE SCALE GENOMIC DNA]</scope>
    <source>
        <strain evidence="14">ET39</strain>
    </source>
</reference>
<protein>
    <recommendedName>
        <fullName evidence="3 11">FAD:protein FMN transferase</fullName>
        <ecNumber evidence="2 11">2.7.1.180</ecNumber>
    </recommendedName>
    <alternativeName>
        <fullName evidence="9 11">Flavin transferase</fullName>
    </alternativeName>
</protein>
<dbReference type="PANTHER" id="PTHR30040:SF2">
    <property type="entry name" value="FAD:PROTEIN FMN TRANSFERASE"/>
    <property type="match status" value="1"/>
</dbReference>
<keyword evidence="4 11" id="KW-0285">Flavoprotein</keyword>
<dbReference type="Gene3D" id="3.10.520.10">
    <property type="entry name" value="ApbE-like domains"/>
    <property type="match status" value="1"/>
</dbReference>
<dbReference type="EMBL" id="JAUDCG010000007">
    <property type="protein sequence ID" value="MDM8156490.1"/>
    <property type="molecule type" value="Genomic_DNA"/>
</dbReference>
<name>A0ABT7UC31_9FIRM</name>
<gene>
    <name evidence="13" type="ORF">QUV96_02415</name>
</gene>
<keyword evidence="8 11" id="KW-0460">Magnesium</keyword>
<evidence type="ECO:0000256" key="4">
    <source>
        <dbReference type="ARBA" id="ARBA00022630"/>
    </source>
</evidence>
<dbReference type="EC" id="2.7.1.180" evidence="2 11"/>
<keyword evidence="5 11" id="KW-0808">Transferase</keyword>
<dbReference type="InterPro" id="IPR024932">
    <property type="entry name" value="ApbE"/>
</dbReference>
<accession>A0ABT7UC31</accession>
<evidence type="ECO:0000256" key="2">
    <source>
        <dbReference type="ARBA" id="ARBA00011955"/>
    </source>
</evidence>
<dbReference type="PIRSF" id="PIRSF006268">
    <property type="entry name" value="ApbE"/>
    <property type="match status" value="1"/>
</dbReference>
<reference evidence="13 14" key="1">
    <citation type="submission" date="2023-06" db="EMBL/GenBank/DDBJ databases">
        <title>Identification and characterization of horizontal gene transfer across gut microbiota members of farm animals based on homology search.</title>
        <authorList>
            <person name="Schwarzerova J."/>
            <person name="Nykrynova M."/>
            <person name="Jureckova K."/>
            <person name="Cejkova D."/>
            <person name="Rychlik I."/>
        </authorList>
    </citation>
    <scope>NUCLEOTIDE SEQUENCE [LARGE SCALE GENOMIC DNA]</scope>
    <source>
        <strain evidence="13 14">ET39</strain>
    </source>
</reference>
<dbReference type="InterPro" id="IPR003374">
    <property type="entry name" value="ApbE-like_sf"/>
</dbReference>
<keyword evidence="12" id="KW-0812">Transmembrane</keyword>
<organism evidence="13 14">
    <name type="scientific">Amedibacillus dolichus</name>
    <dbReference type="NCBI Taxonomy" id="31971"/>
    <lineage>
        <taxon>Bacteria</taxon>
        <taxon>Bacillati</taxon>
        <taxon>Bacillota</taxon>
        <taxon>Erysipelotrichia</taxon>
        <taxon>Erysipelotrichales</taxon>
        <taxon>Erysipelotrichaceae</taxon>
        <taxon>Amedibacillus</taxon>
    </lineage>
</organism>
<keyword evidence="14" id="KW-1185">Reference proteome</keyword>
<dbReference type="Pfam" id="PF02424">
    <property type="entry name" value="ApbE"/>
    <property type="match status" value="1"/>
</dbReference>
<evidence type="ECO:0000256" key="8">
    <source>
        <dbReference type="ARBA" id="ARBA00022842"/>
    </source>
</evidence>